<dbReference type="Proteomes" id="UP001055125">
    <property type="component" value="Unassembled WGS sequence"/>
</dbReference>
<evidence type="ECO:0000313" key="2">
    <source>
        <dbReference type="EMBL" id="GJD97477.1"/>
    </source>
</evidence>
<evidence type="ECO:0000313" key="3">
    <source>
        <dbReference type="Proteomes" id="UP001055125"/>
    </source>
</evidence>
<gene>
    <name evidence="2" type="ORF">OCOJLMKI_4708</name>
</gene>
<keyword evidence="1" id="KW-0472">Membrane</keyword>
<name>A0ABQ4S500_9HYPH</name>
<dbReference type="EMBL" id="BPQP01000089">
    <property type="protein sequence ID" value="GJD97477.1"/>
    <property type="molecule type" value="Genomic_DNA"/>
</dbReference>
<keyword evidence="1" id="KW-0812">Transmembrane</keyword>
<proteinExistence type="predicted"/>
<dbReference type="RefSeq" id="WP_238246535.1">
    <property type="nucleotide sequence ID" value="NZ_BPQP01000089.1"/>
</dbReference>
<reference evidence="2" key="2">
    <citation type="submission" date="2021-08" db="EMBL/GenBank/DDBJ databases">
        <authorList>
            <person name="Tani A."/>
            <person name="Ola A."/>
            <person name="Ogura Y."/>
            <person name="Katsura K."/>
            <person name="Hayashi T."/>
        </authorList>
    </citation>
    <scope>NUCLEOTIDE SEQUENCE</scope>
    <source>
        <strain evidence="2">DSM 19015</strain>
    </source>
</reference>
<organism evidence="2 3">
    <name type="scientific">Methylobacterium iners</name>
    <dbReference type="NCBI Taxonomy" id="418707"/>
    <lineage>
        <taxon>Bacteria</taxon>
        <taxon>Pseudomonadati</taxon>
        <taxon>Pseudomonadota</taxon>
        <taxon>Alphaproteobacteria</taxon>
        <taxon>Hyphomicrobiales</taxon>
        <taxon>Methylobacteriaceae</taxon>
        <taxon>Methylobacterium</taxon>
    </lineage>
</organism>
<feature type="transmembrane region" description="Helical" evidence="1">
    <location>
        <begin position="119"/>
        <end position="140"/>
    </location>
</feature>
<feature type="transmembrane region" description="Helical" evidence="1">
    <location>
        <begin position="75"/>
        <end position="99"/>
    </location>
</feature>
<sequence>MWDFLVAYPLAIIGSLALGVIGNLLTPRVVALWSSYDAASSKKALDRQVKTLNEQVEAYNRGAIIPVMIAQQAMFTWGVAAYIIVSLMGYSLDLIVLVIEGARRPAGQPLDVAAVFFGAKAWTIRAFGLTMILLVTILLIRRYAEIKRMSLLALDPEGYRAKRMAFLRELYPDLPEDRIVPVRPRPPVAD</sequence>
<reference evidence="2" key="1">
    <citation type="journal article" date="2021" name="Front. Microbiol.">
        <title>Comprehensive Comparative Genomics and Phenotyping of Methylobacterium Species.</title>
        <authorList>
            <person name="Alessa O."/>
            <person name="Ogura Y."/>
            <person name="Fujitani Y."/>
            <person name="Takami H."/>
            <person name="Hayashi T."/>
            <person name="Sahin N."/>
            <person name="Tani A."/>
        </authorList>
    </citation>
    <scope>NUCLEOTIDE SEQUENCE</scope>
    <source>
        <strain evidence="2">DSM 19015</strain>
    </source>
</reference>
<protein>
    <submittedName>
        <fullName evidence="2">Uncharacterized protein</fullName>
    </submittedName>
</protein>
<feature type="transmembrane region" description="Helical" evidence="1">
    <location>
        <begin position="6"/>
        <end position="25"/>
    </location>
</feature>
<comment type="caution">
    <text evidence="2">The sequence shown here is derived from an EMBL/GenBank/DDBJ whole genome shotgun (WGS) entry which is preliminary data.</text>
</comment>
<accession>A0ABQ4S500</accession>
<evidence type="ECO:0000256" key="1">
    <source>
        <dbReference type="SAM" id="Phobius"/>
    </source>
</evidence>
<keyword evidence="3" id="KW-1185">Reference proteome</keyword>
<keyword evidence="1" id="KW-1133">Transmembrane helix</keyword>